<organism evidence="6 7">
    <name type="scientific">Flagellimonas pacifica</name>
    <dbReference type="NCBI Taxonomy" id="1247520"/>
    <lineage>
        <taxon>Bacteria</taxon>
        <taxon>Pseudomonadati</taxon>
        <taxon>Bacteroidota</taxon>
        <taxon>Flavobacteriia</taxon>
        <taxon>Flavobacteriales</taxon>
        <taxon>Flavobacteriaceae</taxon>
        <taxon>Flagellimonas</taxon>
    </lineage>
</organism>
<dbReference type="Pfam" id="PF07739">
    <property type="entry name" value="TipAS"/>
    <property type="match status" value="1"/>
</dbReference>
<dbReference type="EMBL" id="OBEH01000003">
    <property type="protein sequence ID" value="SNZ00730.1"/>
    <property type="molecule type" value="Genomic_DNA"/>
</dbReference>
<dbReference type="GO" id="GO:0003700">
    <property type="term" value="F:DNA-binding transcription factor activity"/>
    <property type="evidence" value="ECO:0007669"/>
    <property type="project" value="InterPro"/>
</dbReference>
<keyword evidence="3" id="KW-0010">Activator</keyword>
<dbReference type="SUPFAM" id="SSF46955">
    <property type="entry name" value="Putative DNA-binding domain"/>
    <property type="match status" value="1"/>
</dbReference>
<dbReference type="InterPro" id="IPR047057">
    <property type="entry name" value="MerR_fam"/>
</dbReference>
<accession>A0A285MU54</accession>
<dbReference type="RefSeq" id="WP_243396966.1">
    <property type="nucleotide sequence ID" value="NZ_OBEH01000003.1"/>
</dbReference>
<dbReference type="PRINTS" id="PR00040">
    <property type="entry name" value="HTHMERR"/>
</dbReference>
<evidence type="ECO:0000256" key="2">
    <source>
        <dbReference type="ARBA" id="ARBA00023125"/>
    </source>
</evidence>
<evidence type="ECO:0000313" key="7">
    <source>
        <dbReference type="Proteomes" id="UP000219048"/>
    </source>
</evidence>
<evidence type="ECO:0000313" key="6">
    <source>
        <dbReference type="EMBL" id="SNZ00730.1"/>
    </source>
</evidence>
<feature type="domain" description="HTH merR-type" evidence="5">
    <location>
        <begin position="1"/>
        <end position="70"/>
    </location>
</feature>
<dbReference type="Gene3D" id="1.10.1660.10">
    <property type="match status" value="1"/>
</dbReference>
<name>A0A285MU54_9FLAO</name>
<keyword evidence="7" id="KW-1185">Reference proteome</keyword>
<dbReference type="InterPro" id="IPR036244">
    <property type="entry name" value="TipA-like_antibiotic-bd"/>
</dbReference>
<dbReference type="PANTHER" id="PTHR30204">
    <property type="entry name" value="REDOX-CYCLING DRUG-SENSING TRANSCRIPTIONAL ACTIVATOR SOXR"/>
    <property type="match status" value="1"/>
</dbReference>
<reference evidence="7" key="1">
    <citation type="submission" date="2017-09" db="EMBL/GenBank/DDBJ databases">
        <authorList>
            <person name="Varghese N."/>
            <person name="Submissions S."/>
        </authorList>
    </citation>
    <scope>NUCLEOTIDE SEQUENCE [LARGE SCALE GENOMIC DNA]</scope>
    <source>
        <strain evidence="7">DSM 25885</strain>
    </source>
</reference>
<dbReference type="PANTHER" id="PTHR30204:SF90">
    <property type="entry name" value="HTH-TYPE TRANSCRIPTIONAL ACTIVATOR MTA"/>
    <property type="match status" value="1"/>
</dbReference>
<dbReference type="Pfam" id="PF13411">
    <property type="entry name" value="MerR_1"/>
    <property type="match status" value="1"/>
</dbReference>
<dbReference type="CDD" id="cd01106">
    <property type="entry name" value="HTH_TipAL-Mta"/>
    <property type="match status" value="1"/>
</dbReference>
<dbReference type="PROSITE" id="PS50937">
    <property type="entry name" value="HTH_MERR_2"/>
    <property type="match status" value="1"/>
</dbReference>
<protein>
    <submittedName>
        <fullName evidence="6">Transcriptional regulator, MerR family</fullName>
    </submittedName>
</protein>
<dbReference type="InterPro" id="IPR000551">
    <property type="entry name" value="MerR-type_HTH_dom"/>
</dbReference>
<dbReference type="AlphaFoldDB" id="A0A285MU54"/>
<evidence type="ECO:0000256" key="3">
    <source>
        <dbReference type="ARBA" id="ARBA00023159"/>
    </source>
</evidence>
<evidence type="ECO:0000256" key="1">
    <source>
        <dbReference type="ARBA" id="ARBA00023015"/>
    </source>
</evidence>
<dbReference type="InterPro" id="IPR012925">
    <property type="entry name" value="TipAS_dom"/>
</dbReference>
<keyword evidence="4" id="KW-0804">Transcription</keyword>
<dbReference type="GO" id="GO:0003677">
    <property type="term" value="F:DNA binding"/>
    <property type="evidence" value="ECO:0007669"/>
    <property type="project" value="UniProtKB-KW"/>
</dbReference>
<dbReference type="InterPro" id="IPR009061">
    <property type="entry name" value="DNA-bd_dom_put_sf"/>
</dbReference>
<keyword evidence="1" id="KW-0805">Transcription regulation</keyword>
<keyword evidence="2" id="KW-0238">DNA-binding</keyword>
<dbReference type="Gene3D" id="1.10.490.50">
    <property type="entry name" value="Antibiotic binding domain of TipA-like multidrug resistance regulators"/>
    <property type="match status" value="1"/>
</dbReference>
<dbReference type="Proteomes" id="UP000219048">
    <property type="component" value="Unassembled WGS sequence"/>
</dbReference>
<evidence type="ECO:0000259" key="5">
    <source>
        <dbReference type="PROSITE" id="PS50937"/>
    </source>
</evidence>
<evidence type="ECO:0000256" key="4">
    <source>
        <dbReference type="ARBA" id="ARBA00023163"/>
    </source>
</evidence>
<gene>
    <name evidence="6" type="ORF">SAMN06265377_2556</name>
</gene>
<sequence length="255" mass="29939">MYSVKEVSRSSGVTIRTLHYYDNIGLLKPKERTEAGYRYYGESELLRLQQILFYKELDFSLQKIGQLLDDSEFDLVVALKCHKKSLKKRGEQIKTLLKTIDETIYHLTKEKKIMKPEMLYKGLSKEIGTVYRQEAIREYGKKVIEHAEMELLKLGEADFELLKKNFEKINKELFEMHKTSPSDEKVQQLISSHYQIIRTFWGTVKSKDSQAKAYANLGELYVADERFTMVNGQVQPEYAQFLKEAMQYYAQTQLL</sequence>
<dbReference type="SMART" id="SM00422">
    <property type="entry name" value="HTH_MERR"/>
    <property type="match status" value="1"/>
</dbReference>
<dbReference type="SUPFAM" id="SSF89082">
    <property type="entry name" value="Antibiotic binding domain of TipA-like multidrug resistance regulators"/>
    <property type="match status" value="1"/>
</dbReference>
<proteinExistence type="predicted"/>